<dbReference type="InterPro" id="IPR037143">
    <property type="entry name" value="4-PPantetheinyl_Trfase_dom_sf"/>
</dbReference>
<dbReference type="GO" id="GO:0000287">
    <property type="term" value="F:magnesium ion binding"/>
    <property type="evidence" value="ECO:0007669"/>
    <property type="project" value="InterPro"/>
</dbReference>
<dbReference type="Proteomes" id="UP000431264">
    <property type="component" value="Unassembled WGS sequence"/>
</dbReference>
<gene>
    <name evidence="3" type="ORF">GOQ30_03660</name>
</gene>
<evidence type="ECO:0000256" key="1">
    <source>
        <dbReference type="ARBA" id="ARBA00022679"/>
    </source>
</evidence>
<protein>
    <submittedName>
        <fullName evidence="3">4'-phosphopantetheinyl transferase superfamily protein</fullName>
    </submittedName>
</protein>
<comment type="caution">
    <text evidence="3">The sequence shown here is derived from an EMBL/GenBank/DDBJ whole genome shotgun (WGS) entry which is preliminary data.</text>
</comment>
<dbReference type="Pfam" id="PF01648">
    <property type="entry name" value="ACPS"/>
    <property type="match status" value="1"/>
</dbReference>
<feature type="domain" description="4'-phosphopantetheinyl transferase" evidence="2">
    <location>
        <begin position="2"/>
        <end position="74"/>
    </location>
</feature>
<keyword evidence="1 3" id="KW-0808">Transferase</keyword>
<evidence type="ECO:0000259" key="2">
    <source>
        <dbReference type="Pfam" id="PF01648"/>
    </source>
</evidence>
<dbReference type="EMBL" id="WQLW01000002">
    <property type="protein sequence ID" value="MVO08261.1"/>
    <property type="molecule type" value="Genomic_DNA"/>
</dbReference>
<evidence type="ECO:0000313" key="3">
    <source>
        <dbReference type="EMBL" id="MVO08261.1"/>
    </source>
</evidence>
<reference evidence="4" key="1">
    <citation type="submission" date="2019-05" db="EMBL/GenBank/DDBJ databases">
        <title>Flavobacterium profundi sp. nov., isolated from a deep-sea seamount.</title>
        <authorList>
            <person name="Zhang D.-C."/>
        </authorList>
    </citation>
    <scope>NUCLEOTIDE SEQUENCE [LARGE SCALE GENOMIC DNA]</scope>
    <source>
        <strain evidence="4">TP390</strain>
    </source>
</reference>
<keyword evidence="4" id="KW-1185">Reference proteome</keyword>
<dbReference type="Gene3D" id="3.90.470.20">
    <property type="entry name" value="4'-phosphopantetheinyl transferase domain"/>
    <property type="match status" value="1"/>
</dbReference>
<dbReference type="GO" id="GO:0008897">
    <property type="term" value="F:holo-[acyl-carrier-protein] synthase activity"/>
    <property type="evidence" value="ECO:0007669"/>
    <property type="project" value="InterPro"/>
</dbReference>
<name>A0A6I4IJX8_9FLAO</name>
<organism evidence="3 4">
    <name type="scientific">Flavobacterium profundi</name>
    <dbReference type="NCBI Taxonomy" id="1774945"/>
    <lineage>
        <taxon>Bacteria</taxon>
        <taxon>Pseudomonadati</taxon>
        <taxon>Bacteroidota</taxon>
        <taxon>Flavobacteriia</taxon>
        <taxon>Flavobacteriales</taxon>
        <taxon>Flavobacteriaceae</taxon>
        <taxon>Flavobacterium</taxon>
    </lineage>
</organism>
<dbReference type="SUPFAM" id="SSF56214">
    <property type="entry name" value="4'-phosphopantetheinyl transferase"/>
    <property type="match status" value="1"/>
</dbReference>
<dbReference type="AlphaFoldDB" id="A0A6I4IJX8"/>
<proteinExistence type="predicted"/>
<accession>A0A6I4IJX8</accession>
<evidence type="ECO:0000313" key="4">
    <source>
        <dbReference type="Proteomes" id="UP000431264"/>
    </source>
</evidence>
<sequence>MMGNDIVDLALAKRESNWKRKGYLNKLFTELEQNYIRTDKNQDIMVWILWSLKESTYKAYQRIQINRGFYPQKIKIKSLEIKDAIAISTLELFGMDFFGKTTITTDWIHSIVTTKFSHLNQITEVTPQCIKKDKNSLPYCALTNQSISISHHGAYQKIIQFKL</sequence>
<dbReference type="InterPro" id="IPR008278">
    <property type="entry name" value="4-PPantetheinyl_Trfase_dom"/>
</dbReference>